<dbReference type="RefSeq" id="WP_412443286.1">
    <property type="nucleotide sequence ID" value="NZ_CACRUT010000016.1"/>
</dbReference>
<dbReference type="EMBL" id="CACRUT010000016">
    <property type="protein sequence ID" value="VYU44359.1"/>
    <property type="molecule type" value="Genomic_DNA"/>
</dbReference>
<proteinExistence type="predicted"/>
<name>A0A6N3EX96_9BACT</name>
<reference evidence="1" key="1">
    <citation type="submission" date="2019-11" db="EMBL/GenBank/DDBJ databases">
        <authorList>
            <person name="Feng L."/>
        </authorList>
    </citation>
    <scope>NUCLEOTIDE SEQUENCE</scope>
    <source>
        <strain evidence="1">PclaraLFYP37</strain>
    </source>
</reference>
<gene>
    <name evidence="1" type="ORF">PCLFYP37_02917</name>
</gene>
<organism evidence="1">
    <name type="scientific">Paraprevotella clara</name>
    <dbReference type="NCBI Taxonomy" id="454154"/>
    <lineage>
        <taxon>Bacteria</taxon>
        <taxon>Pseudomonadati</taxon>
        <taxon>Bacteroidota</taxon>
        <taxon>Bacteroidia</taxon>
        <taxon>Bacteroidales</taxon>
        <taxon>Prevotellaceae</taxon>
        <taxon>Paraprevotella</taxon>
    </lineage>
</organism>
<evidence type="ECO:0000313" key="1">
    <source>
        <dbReference type="EMBL" id="VYU44359.1"/>
    </source>
</evidence>
<protein>
    <submittedName>
        <fullName evidence="1">Uncharacterized protein</fullName>
    </submittedName>
</protein>
<accession>A0A6N3EX96</accession>
<dbReference type="AlphaFoldDB" id="A0A6N3EX96"/>
<sequence length="80" mass="9261">MIKEIVIDENYTHVGLFDSMKKGDVYKVPFEKKRYNGIRAESSRRNNKGRLLGELKTAMDVKFRVSATEYPGYISIICIK</sequence>